<dbReference type="RefSeq" id="WP_284388670.1">
    <property type="nucleotide sequence ID" value="NZ_BSNK01000001.1"/>
</dbReference>
<gene>
    <name evidence="9" type="ORF">GCM10007853_12170</name>
</gene>
<dbReference type="SMART" id="SM00479">
    <property type="entry name" value="EXOIII"/>
    <property type="match status" value="1"/>
</dbReference>
<keyword evidence="3" id="KW-0540">Nuclease</keyword>
<dbReference type="Proteomes" id="UP001161391">
    <property type="component" value="Unassembled WGS sequence"/>
</dbReference>
<feature type="domain" description="VRR-NUC" evidence="8">
    <location>
        <begin position="447"/>
        <end position="559"/>
    </location>
</feature>
<dbReference type="EC" id="2.7.7.7" evidence="2"/>
<comment type="caution">
    <text evidence="9">The sequence shown here is derived from an EMBL/GenBank/DDBJ whole genome shotgun (WGS) entry which is preliminary data.</text>
</comment>
<evidence type="ECO:0000256" key="5">
    <source>
        <dbReference type="ARBA" id="ARBA00025483"/>
    </source>
</evidence>
<dbReference type="InterPro" id="IPR011856">
    <property type="entry name" value="tRNA_endonuc-like_dom_sf"/>
</dbReference>
<evidence type="ECO:0000256" key="4">
    <source>
        <dbReference type="ARBA" id="ARBA00022801"/>
    </source>
</evidence>
<dbReference type="Pfam" id="PF00929">
    <property type="entry name" value="RNase_T"/>
    <property type="match status" value="1"/>
</dbReference>
<dbReference type="EMBL" id="BSNK01000001">
    <property type="protein sequence ID" value="GLQ23343.1"/>
    <property type="molecule type" value="Genomic_DNA"/>
</dbReference>
<comment type="cofactor">
    <cofactor evidence="1">
        <name>Mg(2+)</name>
        <dbReference type="ChEBI" id="CHEBI:18420"/>
    </cofactor>
</comment>
<dbReference type="InterPro" id="IPR006054">
    <property type="entry name" value="DnaQ"/>
</dbReference>
<comment type="catalytic activity">
    <reaction evidence="6">
        <text>DNA(n) + a 2'-deoxyribonucleoside 5'-triphosphate = DNA(n+1) + diphosphate</text>
        <dbReference type="Rhea" id="RHEA:22508"/>
        <dbReference type="Rhea" id="RHEA-COMP:17339"/>
        <dbReference type="Rhea" id="RHEA-COMP:17340"/>
        <dbReference type="ChEBI" id="CHEBI:33019"/>
        <dbReference type="ChEBI" id="CHEBI:61560"/>
        <dbReference type="ChEBI" id="CHEBI:173112"/>
        <dbReference type="EC" id="2.7.7.7"/>
    </reaction>
</comment>
<feature type="domain" description="Exonuclease" evidence="7">
    <location>
        <begin position="566"/>
        <end position="731"/>
    </location>
</feature>
<reference evidence="9" key="2">
    <citation type="submission" date="2023-01" db="EMBL/GenBank/DDBJ databases">
        <title>Draft genome sequence of Algimonas ampicilliniresistens strain NBRC 108219.</title>
        <authorList>
            <person name="Sun Q."/>
            <person name="Mori K."/>
        </authorList>
    </citation>
    <scope>NUCLEOTIDE SEQUENCE</scope>
    <source>
        <strain evidence="9">NBRC 108219</strain>
    </source>
</reference>
<comment type="function">
    <text evidence="5">DNA polymerase III is a complex, multichain enzyme responsible for most of the replicative synthesis in bacteria. The epsilon subunit contain the editing function and is a proofreading 3'-5' exonuclease.</text>
</comment>
<keyword evidence="4" id="KW-0378">Hydrolase</keyword>
<organism evidence="9 10">
    <name type="scientific">Algimonas ampicilliniresistens</name>
    <dbReference type="NCBI Taxonomy" id="1298735"/>
    <lineage>
        <taxon>Bacteria</taxon>
        <taxon>Pseudomonadati</taxon>
        <taxon>Pseudomonadota</taxon>
        <taxon>Alphaproteobacteria</taxon>
        <taxon>Maricaulales</taxon>
        <taxon>Robiginitomaculaceae</taxon>
        <taxon>Algimonas</taxon>
    </lineage>
</organism>
<dbReference type="SUPFAM" id="SSF53098">
    <property type="entry name" value="Ribonuclease H-like"/>
    <property type="match status" value="1"/>
</dbReference>
<dbReference type="Gene3D" id="3.40.1350.10">
    <property type="match status" value="1"/>
</dbReference>
<dbReference type="NCBIfam" id="TIGR00573">
    <property type="entry name" value="dnaq"/>
    <property type="match status" value="1"/>
</dbReference>
<sequence>MARATDYIRTEQRRFRRAKSGKAWQARELPQFYYLNNFKRFIADVHALNFDLLGRDALDFLTQFEALPHAAQCAYVRMANRRGYVFDTDKFRYDEIDDLPAQWSTLSQARFADPIGTPLFRDWLSSLPKPDLVLLMTDSMCETLFKKSWKKDRLINLANAHLDPAEAYIPERYIAQGRRDALQYMLFLYFGRIEDNLQAFTLRDLGLVRLPEAETQALSFETVEEARTAFFYAKALHDFRHGTDHDADRLVKATDTWPEPLCERSSAHQSKLIQKLGGWSERRGDAQSALELYTRSDTPFCNERVVRIRWSRDEADDRDWCKQRLETMIENPSSDSEAGFAEDFYARKFHKKRTSAATDLLRSATTLTLDEAFRNQPERAVLRYYKAKGIEAHRAENVPWRNLFGLLFWDLLHDGTTSPRRVPPKLRAGAFYTEYSPEIEARLAKLDNPSLILLDLLKTLALHYGEDNALVHWGSRSLDRIQALIVHAPRGGVAHLLRLMAQDWLGTKDGFPDLMLIDDGRVRFIEVKTAGDSLRRNQLTRLRQLSMAGFPVKIIKVAWAVDPDQPYVVVDVETTGGKPGLHRLTEIGAVKMIGGEVVDEFQTLLNPQRSIPPFITRITNITNDMVAGAPLFVEVAEQFRTFMGDAIFAAHNVNFDYGFISAEYEMIDQRFRHPKICTCASMRRLYPGYRSYSLKNLCQEFEIDLTSHHRALCDAQAAAELLKMINEKRMSNAQES</sequence>
<evidence type="ECO:0000313" key="9">
    <source>
        <dbReference type="EMBL" id="GLQ23343.1"/>
    </source>
</evidence>
<dbReference type="PANTHER" id="PTHR30231">
    <property type="entry name" value="DNA POLYMERASE III SUBUNIT EPSILON"/>
    <property type="match status" value="1"/>
</dbReference>
<evidence type="ECO:0000259" key="7">
    <source>
        <dbReference type="SMART" id="SM00479"/>
    </source>
</evidence>
<evidence type="ECO:0000256" key="6">
    <source>
        <dbReference type="ARBA" id="ARBA00049244"/>
    </source>
</evidence>
<evidence type="ECO:0000256" key="1">
    <source>
        <dbReference type="ARBA" id="ARBA00001946"/>
    </source>
</evidence>
<keyword evidence="10" id="KW-1185">Reference proteome</keyword>
<protein>
    <recommendedName>
        <fullName evidence="2">DNA-directed DNA polymerase</fullName>
        <ecNumber evidence="2">2.7.7.7</ecNumber>
    </recommendedName>
</protein>
<dbReference type="Pfam" id="PF08774">
    <property type="entry name" value="VRR_NUC"/>
    <property type="match status" value="1"/>
</dbReference>
<evidence type="ECO:0000259" key="8">
    <source>
        <dbReference type="SMART" id="SM00990"/>
    </source>
</evidence>
<dbReference type="Gene3D" id="3.30.420.10">
    <property type="entry name" value="Ribonuclease H-like superfamily/Ribonuclease H"/>
    <property type="match status" value="1"/>
</dbReference>
<name>A0ABQ5V724_9PROT</name>
<evidence type="ECO:0000313" key="10">
    <source>
        <dbReference type="Proteomes" id="UP001161391"/>
    </source>
</evidence>
<dbReference type="InterPro" id="IPR036397">
    <property type="entry name" value="RNaseH_sf"/>
</dbReference>
<proteinExistence type="predicted"/>
<dbReference type="InterPro" id="IPR013520">
    <property type="entry name" value="Ribonucl_H"/>
</dbReference>
<dbReference type="PANTHER" id="PTHR30231:SF41">
    <property type="entry name" value="DNA POLYMERASE III SUBUNIT EPSILON"/>
    <property type="match status" value="1"/>
</dbReference>
<accession>A0ABQ5V724</accession>
<dbReference type="InterPro" id="IPR014883">
    <property type="entry name" value="VRR_NUC"/>
</dbReference>
<dbReference type="InterPro" id="IPR012337">
    <property type="entry name" value="RNaseH-like_sf"/>
</dbReference>
<evidence type="ECO:0000256" key="3">
    <source>
        <dbReference type="ARBA" id="ARBA00022722"/>
    </source>
</evidence>
<dbReference type="SMART" id="SM00990">
    <property type="entry name" value="VRR_NUC"/>
    <property type="match status" value="1"/>
</dbReference>
<dbReference type="InterPro" id="IPR049125">
    <property type="entry name" value="FAN1-like_WH"/>
</dbReference>
<reference evidence="9" key="1">
    <citation type="journal article" date="2014" name="Int. J. Syst. Evol. Microbiol.">
        <title>Complete genome of a new Firmicutes species belonging to the dominant human colonic microbiota ('Ruminococcus bicirculans') reveals two chromosomes and a selective capacity to utilize plant glucans.</title>
        <authorList>
            <consortium name="NISC Comparative Sequencing Program"/>
            <person name="Wegmann U."/>
            <person name="Louis P."/>
            <person name="Goesmann A."/>
            <person name="Henrissat B."/>
            <person name="Duncan S.H."/>
            <person name="Flint H.J."/>
        </authorList>
    </citation>
    <scope>NUCLEOTIDE SEQUENCE</scope>
    <source>
        <strain evidence="9">NBRC 108219</strain>
    </source>
</reference>
<dbReference type="Pfam" id="PF21315">
    <property type="entry name" value="FAN1_HTH"/>
    <property type="match status" value="1"/>
</dbReference>
<dbReference type="CDD" id="cd06127">
    <property type="entry name" value="DEDDh"/>
    <property type="match status" value="1"/>
</dbReference>
<evidence type="ECO:0000256" key="2">
    <source>
        <dbReference type="ARBA" id="ARBA00012417"/>
    </source>
</evidence>